<dbReference type="EMBL" id="PKPP01001175">
    <property type="protein sequence ID" value="PWA84934.1"/>
    <property type="molecule type" value="Genomic_DNA"/>
</dbReference>
<dbReference type="AlphaFoldDB" id="A0A2U1PGN7"/>
<proteinExistence type="predicted"/>
<feature type="repeat" description="Hemopexin" evidence="1">
    <location>
        <begin position="137"/>
        <end position="189"/>
    </location>
</feature>
<dbReference type="STRING" id="35608.A0A2U1PGN7"/>
<protein>
    <submittedName>
        <fullName evidence="2">Albumin-2</fullName>
    </submittedName>
</protein>
<evidence type="ECO:0000313" key="2">
    <source>
        <dbReference type="EMBL" id="PWA84934.1"/>
    </source>
</evidence>
<dbReference type="InterPro" id="IPR018487">
    <property type="entry name" value="Hemopexin-like_repeat"/>
</dbReference>
<feature type="repeat" description="Hemopexin" evidence="1">
    <location>
        <begin position="195"/>
        <end position="241"/>
    </location>
</feature>
<reference evidence="2 3" key="1">
    <citation type="journal article" date="2018" name="Mol. Plant">
        <title>The genome of Artemisia annua provides insight into the evolution of Asteraceae family and artemisinin biosynthesis.</title>
        <authorList>
            <person name="Shen Q."/>
            <person name="Zhang L."/>
            <person name="Liao Z."/>
            <person name="Wang S."/>
            <person name="Yan T."/>
            <person name="Shi P."/>
            <person name="Liu M."/>
            <person name="Fu X."/>
            <person name="Pan Q."/>
            <person name="Wang Y."/>
            <person name="Lv Z."/>
            <person name="Lu X."/>
            <person name="Zhang F."/>
            <person name="Jiang W."/>
            <person name="Ma Y."/>
            <person name="Chen M."/>
            <person name="Hao X."/>
            <person name="Li L."/>
            <person name="Tang Y."/>
            <person name="Lv G."/>
            <person name="Zhou Y."/>
            <person name="Sun X."/>
            <person name="Brodelius P.E."/>
            <person name="Rose J.K.C."/>
            <person name="Tang K."/>
        </authorList>
    </citation>
    <scope>NUCLEOTIDE SEQUENCE [LARGE SCALE GENOMIC DNA]</scope>
    <source>
        <strain evidence="3">cv. Huhao1</strain>
        <tissue evidence="2">Leaf</tissue>
    </source>
</reference>
<organism evidence="2 3">
    <name type="scientific">Artemisia annua</name>
    <name type="common">Sweet wormwood</name>
    <dbReference type="NCBI Taxonomy" id="35608"/>
    <lineage>
        <taxon>Eukaryota</taxon>
        <taxon>Viridiplantae</taxon>
        <taxon>Streptophyta</taxon>
        <taxon>Embryophyta</taxon>
        <taxon>Tracheophyta</taxon>
        <taxon>Spermatophyta</taxon>
        <taxon>Magnoliopsida</taxon>
        <taxon>eudicotyledons</taxon>
        <taxon>Gunneridae</taxon>
        <taxon>Pentapetalae</taxon>
        <taxon>asterids</taxon>
        <taxon>campanulids</taxon>
        <taxon>Asterales</taxon>
        <taxon>Asteraceae</taxon>
        <taxon>Asteroideae</taxon>
        <taxon>Anthemideae</taxon>
        <taxon>Artemisiinae</taxon>
        <taxon>Artemisia</taxon>
    </lineage>
</organism>
<dbReference type="PROSITE" id="PS51642">
    <property type="entry name" value="HEMOPEXIN_2"/>
    <property type="match status" value="2"/>
</dbReference>
<dbReference type="SUPFAM" id="SSF50923">
    <property type="entry name" value="Hemopexin-like domain"/>
    <property type="match status" value="1"/>
</dbReference>
<comment type="caution">
    <text evidence="2">The sequence shown here is derived from an EMBL/GenBank/DDBJ whole genome shotgun (WGS) entry which is preliminary data.</text>
</comment>
<keyword evidence="3" id="KW-1185">Reference proteome</keyword>
<evidence type="ECO:0000313" key="3">
    <source>
        <dbReference type="Proteomes" id="UP000245207"/>
    </source>
</evidence>
<evidence type="ECO:0000256" key="1">
    <source>
        <dbReference type="PROSITE-ProRule" id="PRU01011"/>
    </source>
</evidence>
<dbReference type="Gene3D" id="2.110.10.10">
    <property type="entry name" value="Hemopexin-like domain"/>
    <property type="match status" value="1"/>
</dbReference>
<gene>
    <name evidence="2" type="ORF">CTI12_AA155050</name>
</gene>
<dbReference type="OrthoDB" id="756060at2759"/>
<dbReference type="SMART" id="SM00120">
    <property type="entry name" value="HX"/>
    <property type="match status" value="4"/>
</dbReference>
<accession>A0A2U1PGN7</accession>
<name>A0A2U1PGN7_ARTAN</name>
<sequence>MLRFTRWTRANNISHINRNSNPQSHHQQREIRIQRPAVSYYPDNNNNRWSKMLERQRAKRKVPVSKAEQDRMDEMLTIESYIDSAFRSTRTNEVYLFFQNEYLVLNYTPGTTNARVVDGPLNIPNGFHSLFGTKFAYHGIDAAFGCHGGHDEAFIFSGDTCAKINYAPGTTNDKILEGPELIDKMFPFFKGTQFKSMVDAAFESSVPNQVYIFKGGEYALVDYIQRKLIDIRPIVDGFNCLQNTIFDSDIGAAFASHNSQEAYLFKGNSYVILHFTPGQTKDYIISGPKEIVPKNWPSLVNILPRYNAGIEMEYTGPLPDFDPNFVYRVCGGYY</sequence>
<dbReference type="Pfam" id="PF00045">
    <property type="entry name" value="Hemopexin"/>
    <property type="match status" value="1"/>
</dbReference>
<dbReference type="Proteomes" id="UP000245207">
    <property type="component" value="Unassembled WGS sequence"/>
</dbReference>
<dbReference type="InterPro" id="IPR036375">
    <property type="entry name" value="Hemopexin-like_dom_sf"/>
</dbReference>